<dbReference type="HAMAP" id="MF_01406">
    <property type="entry name" value="UPF0282"/>
    <property type="match status" value="1"/>
</dbReference>
<evidence type="ECO:0000259" key="2">
    <source>
        <dbReference type="Pfam" id="PF00753"/>
    </source>
</evidence>
<name>A0A497EVG2_9CREN</name>
<proteinExistence type="inferred from homology"/>
<dbReference type="InterPro" id="IPR001279">
    <property type="entry name" value="Metallo-B-lactamas"/>
</dbReference>
<evidence type="ECO:0000313" key="4">
    <source>
        <dbReference type="Proteomes" id="UP000278475"/>
    </source>
</evidence>
<dbReference type="PANTHER" id="PTHR43546">
    <property type="entry name" value="UPF0173 METAL-DEPENDENT HYDROLASE MJ1163-RELATED"/>
    <property type="match status" value="1"/>
</dbReference>
<dbReference type="Proteomes" id="UP000278475">
    <property type="component" value="Unassembled WGS sequence"/>
</dbReference>
<sequence length="363" mass="41915">MSGVIEVGDVKVELIWFDSLGAKSSTTLVTTPDVKILIDPGAAEMQPSYPLSWDEKYRLLQEALEAIIRASREADVITVTHYHYDHHLLPKDFKEVYEGKLLLIKDPNKWINESQWDRARLFLTQLIEVFTGSFDENMLYTETQSFELKDPLEELPIAASKDYGDYNARKRELLEKGRAWLKKLHEKLWQKGPWCKEVEVKDKFKVVFADGLSFKFSNTELRFTKPFFHGVEYDRVGWTLSIVVEHPHAKIVHSSDLQGPVIEDYAKWIIDENPDILILDGPPTYLLGYMFNNINLRRAVQNTCKIIEETSTKLIIYDHHLTRDKLYPDRVADVYATANKLGKKVLTAAEQMGKKPLILTIES</sequence>
<dbReference type="Pfam" id="PF00753">
    <property type="entry name" value="Lactamase_B"/>
    <property type="match status" value="1"/>
</dbReference>
<dbReference type="SUPFAM" id="SSF56281">
    <property type="entry name" value="Metallo-hydrolase/oxidoreductase"/>
    <property type="match status" value="1"/>
</dbReference>
<dbReference type="InterPro" id="IPR036866">
    <property type="entry name" value="RibonucZ/Hydroxyglut_hydro"/>
</dbReference>
<dbReference type="AlphaFoldDB" id="A0A497EVG2"/>
<comment type="caution">
    <text evidence="3">The sequence shown here is derived from an EMBL/GenBank/DDBJ whole genome shotgun (WGS) entry which is preliminary data.</text>
</comment>
<organism evidence="3 4">
    <name type="scientific">Thermoproteota archaeon</name>
    <dbReference type="NCBI Taxonomy" id="2056631"/>
    <lineage>
        <taxon>Archaea</taxon>
        <taxon>Thermoproteota</taxon>
    </lineage>
</organism>
<reference evidence="3 4" key="1">
    <citation type="submission" date="2018-06" db="EMBL/GenBank/DDBJ databases">
        <title>Extensive metabolic versatility and redundancy in microbially diverse, dynamic hydrothermal sediments.</title>
        <authorList>
            <person name="Dombrowski N."/>
            <person name="Teske A."/>
            <person name="Baker B.J."/>
        </authorList>
    </citation>
    <scope>NUCLEOTIDE SEQUENCE [LARGE SCALE GENOMIC DNA]</scope>
    <source>
        <strain evidence="3">B66_G16</strain>
    </source>
</reference>
<dbReference type="GO" id="GO:0016787">
    <property type="term" value="F:hydrolase activity"/>
    <property type="evidence" value="ECO:0007669"/>
    <property type="project" value="UniProtKB-KW"/>
</dbReference>
<dbReference type="PANTHER" id="PTHR43546:SF4">
    <property type="entry name" value="UPF0282 PROTEIN MJ1629"/>
    <property type="match status" value="1"/>
</dbReference>
<evidence type="ECO:0000256" key="1">
    <source>
        <dbReference type="HAMAP-Rule" id="MF_01406"/>
    </source>
</evidence>
<evidence type="ECO:0000313" key="3">
    <source>
        <dbReference type="EMBL" id="RLE50638.1"/>
    </source>
</evidence>
<gene>
    <name evidence="3" type="ORF">DRJ31_00355</name>
</gene>
<feature type="domain" description="Metallo-beta-lactamase" evidence="2">
    <location>
        <begin position="24"/>
        <end position="86"/>
    </location>
</feature>
<protein>
    <recommendedName>
        <fullName evidence="1">UPF0282 protein DRJ31_00355</fullName>
    </recommendedName>
</protein>
<accession>A0A497EVG2</accession>
<dbReference type="InterPro" id="IPR050114">
    <property type="entry name" value="UPF0173_UPF0282_UlaG_hydrolase"/>
</dbReference>
<dbReference type="Gene3D" id="3.60.15.10">
    <property type="entry name" value="Ribonuclease Z/Hydroxyacylglutathione hydrolase-like"/>
    <property type="match status" value="1"/>
</dbReference>
<dbReference type="EMBL" id="QMQV01000002">
    <property type="protein sequence ID" value="RLE50638.1"/>
    <property type="molecule type" value="Genomic_DNA"/>
</dbReference>
<dbReference type="InterPro" id="IPR014426">
    <property type="entry name" value="UPF0282_hydrls"/>
</dbReference>
<comment type="similarity">
    <text evidence="1">Belongs to the UPF0282 family.</text>
</comment>